<comment type="caution">
    <text evidence="2">The sequence shown here is derived from an EMBL/GenBank/DDBJ whole genome shotgun (WGS) entry which is preliminary data.</text>
</comment>
<evidence type="ECO:0000313" key="2">
    <source>
        <dbReference type="EMBL" id="KAF5318173.1"/>
    </source>
</evidence>
<keyword evidence="3" id="KW-1185">Reference proteome</keyword>
<dbReference type="OrthoDB" id="3022813at2759"/>
<dbReference type="AlphaFoldDB" id="A0A8H5B938"/>
<name>A0A8H5B938_9AGAR</name>
<feature type="region of interest" description="Disordered" evidence="1">
    <location>
        <begin position="497"/>
        <end position="518"/>
    </location>
</feature>
<protein>
    <submittedName>
        <fullName evidence="2">Uncharacterized protein</fullName>
    </submittedName>
</protein>
<dbReference type="EMBL" id="JAACJJ010000031">
    <property type="protein sequence ID" value="KAF5318173.1"/>
    <property type="molecule type" value="Genomic_DNA"/>
</dbReference>
<feature type="compositionally biased region" description="Basic and acidic residues" evidence="1">
    <location>
        <begin position="500"/>
        <end position="510"/>
    </location>
</feature>
<gene>
    <name evidence="2" type="ORF">D9619_012068</name>
</gene>
<accession>A0A8H5B938</accession>
<evidence type="ECO:0000313" key="3">
    <source>
        <dbReference type="Proteomes" id="UP000567179"/>
    </source>
</evidence>
<evidence type="ECO:0000256" key="1">
    <source>
        <dbReference type="SAM" id="MobiDB-lite"/>
    </source>
</evidence>
<proteinExistence type="predicted"/>
<dbReference type="Proteomes" id="UP000567179">
    <property type="component" value="Unassembled WGS sequence"/>
</dbReference>
<sequence>MSKLWEWVDSTEYLRPQAEIAAAVYGAAGSNSNGNVTHTFTPPYNLDLPLEVAELIIDQISDIYTLRNMGIVCRAYVHRCRTRLFHTIDLGDRFMPGEQYYRRFRNAMARYPTLRPYVRDLRLVDTAPFGSAEFLTASHFSARQAWIAEDESVCELLDSLPNIRAFSLALNKNALPGTGAPPMGMYRTNWENFRLSIRHAILGQAKRPQLYSFSLAHIREFPAPLLVSLARVQHLVLTDVHLRDMPGSLQVIGGVAAISAPRIEALTLRATDLKLLMVMNDILRHHRSTLKMLTVIGIDSSTEGAVNPEVVDQLWRLLRLVAGTLQDFDWRPTTRNVDAALGPPRPIHLGILSQLRDFRFIVNFHSNSKIGSNATALTSPRGPFDQLLLLLDQLASESHYRYPAPPSIPNIPAVSLLATSLSAQGQTPTPVPSHLHPAFTYPPPYESFTSAAHSVLEALTIEVMFMQSIQLIATSAAWECLDRFLSGGQFDVFGAPENLDESHDNGDTERGASNGKWTQSAAEVQLYPEQSPRRFPSLRQVVFTSRRRTSPEMKLRAREILVEQLPRCRARGISIILEGDLC</sequence>
<reference evidence="2 3" key="1">
    <citation type="journal article" date="2020" name="ISME J.">
        <title>Uncovering the hidden diversity of litter-decomposition mechanisms in mushroom-forming fungi.</title>
        <authorList>
            <person name="Floudas D."/>
            <person name="Bentzer J."/>
            <person name="Ahren D."/>
            <person name="Johansson T."/>
            <person name="Persson P."/>
            <person name="Tunlid A."/>
        </authorList>
    </citation>
    <scope>NUCLEOTIDE SEQUENCE [LARGE SCALE GENOMIC DNA]</scope>
    <source>
        <strain evidence="2 3">CBS 101986</strain>
    </source>
</reference>
<organism evidence="2 3">
    <name type="scientific">Psilocybe cf. subviscida</name>
    <dbReference type="NCBI Taxonomy" id="2480587"/>
    <lineage>
        <taxon>Eukaryota</taxon>
        <taxon>Fungi</taxon>
        <taxon>Dikarya</taxon>
        <taxon>Basidiomycota</taxon>
        <taxon>Agaricomycotina</taxon>
        <taxon>Agaricomycetes</taxon>
        <taxon>Agaricomycetidae</taxon>
        <taxon>Agaricales</taxon>
        <taxon>Agaricineae</taxon>
        <taxon>Strophariaceae</taxon>
        <taxon>Psilocybe</taxon>
    </lineage>
</organism>